<dbReference type="RefSeq" id="WP_100901913.1">
    <property type="nucleotide sequence ID" value="NZ_CAWNNC010000001.1"/>
</dbReference>
<keyword evidence="1" id="KW-0812">Transmembrane</keyword>
<name>A0A2K8T3D7_9NOSO</name>
<dbReference type="PANTHER" id="PTHR36109:SF2">
    <property type="entry name" value="MEMBRANE PROTEIN"/>
    <property type="match status" value="1"/>
</dbReference>
<feature type="transmembrane region" description="Helical" evidence="1">
    <location>
        <begin position="69"/>
        <end position="90"/>
    </location>
</feature>
<dbReference type="OrthoDB" id="462701at2"/>
<keyword evidence="1" id="KW-1133">Transmembrane helix</keyword>
<accession>A0A2K8T3D7</accession>
<evidence type="ECO:0000256" key="1">
    <source>
        <dbReference type="SAM" id="Phobius"/>
    </source>
</evidence>
<dbReference type="Proteomes" id="UP000232003">
    <property type="component" value="Chromosome"/>
</dbReference>
<sequence length="310" mass="33843">MTLEKERTTIGVFARCSDIELVVQELKASNFPMHKISIIARNVEEKSDIASVEVKKHTGNNTSSEDAEAFISGALGSVTGLLVGLVLWVISGIGRVTIAGAEATAIATILKGGAINATTGDLHGVLLGLGIPKEQAQGYSDLICKGYYLVIVTGIDIEIRLAKRIFNRRDTQQWSIYEPYLTPNSRYKNAVGVFSTRQNTEKALTELKMAGFPMAQVSVIAKDTNTLNDINEVDISSSKDNYTSLGISEDLARYYEHQVSLGNYLLVLKSTDIYMAGARAILESHQIENFCIYSPSVVNATRSNRQVISQ</sequence>
<dbReference type="InterPro" id="IPR052948">
    <property type="entry name" value="Low_temp-induced_all0457"/>
</dbReference>
<reference evidence="2 3" key="1">
    <citation type="submission" date="2017-11" db="EMBL/GenBank/DDBJ databases">
        <title>Complete genome of a free-living desiccation-tolerant cyanobacterium and its photosynthetic adaptation to extreme terrestrial habitat.</title>
        <authorList>
            <person name="Shang J."/>
        </authorList>
    </citation>
    <scope>NUCLEOTIDE SEQUENCE [LARGE SCALE GENOMIC DNA]</scope>
    <source>
        <strain evidence="2 3">CCNUN1</strain>
    </source>
</reference>
<keyword evidence="3" id="KW-1185">Reference proteome</keyword>
<proteinExistence type="predicted"/>
<dbReference type="AlphaFoldDB" id="A0A2K8T3D7"/>
<evidence type="ECO:0000313" key="2">
    <source>
        <dbReference type="EMBL" id="AUB41525.1"/>
    </source>
</evidence>
<dbReference type="EMBL" id="CP024785">
    <property type="protein sequence ID" value="AUB41525.1"/>
    <property type="molecule type" value="Genomic_DNA"/>
</dbReference>
<dbReference type="KEGG" id="nfl:COO91_07573"/>
<evidence type="ECO:0000313" key="3">
    <source>
        <dbReference type="Proteomes" id="UP000232003"/>
    </source>
</evidence>
<keyword evidence="1" id="KW-0472">Membrane</keyword>
<dbReference type="PANTHER" id="PTHR36109">
    <property type="entry name" value="MEMBRANE PROTEIN-RELATED"/>
    <property type="match status" value="1"/>
</dbReference>
<gene>
    <name evidence="2" type="ORF">COO91_07573</name>
</gene>
<protein>
    <submittedName>
        <fullName evidence="2">Putative membrane protein</fullName>
    </submittedName>
</protein>
<organism evidence="2 3">
    <name type="scientific">Nostoc flagelliforme CCNUN1</name>
    <dbReference type="NCBI Taxonomy" id="2038116"/>
    <lineage>
        <taxon>Bacteria</taxon>
        <taxon>Bacillati</taxon>
        <taxon>Cyanobacteriota</taxon>
        <taxon>Cyanophyceae</taxon>
        <taxon>Nostocales</taxon>
        <taxon>Nostocaceae</taxon>
        <taxon>Nostoc</taxon>
    </lineage>
</organism>